<dbReference type="Gene3D" id="1.20.1440.60">
    <property type="entry name" value="23S rRNA-intervening sequence"/>
    <property type="match status" value="1"/>
</dbReference>
<dbReference type="Proteomes" id="UP001589776">
    <property type="component" value="Unassembled WGS sequence"/>
</dbReference>
<comment type="caution">
    <text evidence="1">The sequence shown here is derived from an EMBL/GenBank/DDBJ whole genome shotgun (WGS) entry which is preliminary data.</text>
</comment>
<organism evidence="1 2">
    <name type="scientific">Paenibacillus chartarius</name>
    <dbReference type="NCBI Taxonomy" id="747481"/>
    <lineage>
        <taxon>Bacteria</taxon>
        <taxon>Bacillati</taxon>
        <taxon>Bacillota</taxon>
        <taxon>Bacilli</taxon>
        <taxon>Bacillales</taxon>
        <taxon>Paenibacillaceae</taxon>
        <taxon>Paenibacillus</taxon>
    </lineage>
</organism>
<dbReference type="InterPro" id="IPR036583">
    <property type="entry name" value="23S_rRNA_IVS_sf"/>
</dbReference>
<gene>
    <name evidence="1" type="ORF">ACFFK0_06575</name>
</gene>
<dbReference type="SUPFAM" id="SSF158446">
    <property type="entry name" value="IVS-encoded protein-like"/>
    <property type="match status" value="1"/>
</dbReference>
<keyword evidence="2" id="KW-1185">Reference proteome</keyword>
<dbReference type="Pfam" id="PF05635">
    <property type="entry name" value="23S_rRNA_IVP"/>
    <property type="match status" value="1"/>
</dbReference>
<name>A0ABV6DHM1_9BACL</name>
<reference evidence="1 2" key="1">
    <citation type="submission" date="2024-09" db="EMBL/GenBank/DDBJ databases">
        <authorList>
            <person name="Sun Q."/>
            <person name="Mori K."/>
        </authorList>
    </citation>
    <scope>NUCLEOTIDE SEQUENCE [LARGE SCALE GENOMIC DNA]</scope>
    <source>
        <strain evidence="1 2">CCM 7759</strain>
    </source>
</reference>
<sequence length="134" mass="15530">MEAMREPQVRDFRRLTVYQKAMEWIGKIREIVKAWDWEDRKVIGNQILRASTSVAANLAEGNGQLYLQKEVSFINNALGSCSETQMWLEEARNAKLIDQQTFERLDNEAIEIRKMLVAMVKKVKSEIGENRRAG</sequence>
<accession>A0ABV6DHM1</accession>
<dbReference type="RefSeq" id="WP_377469213.1">
    <property type="nucleotide sequence ID" value="NZ_JBHLWN010000026.1"/>
</dbReference>
<dbReference type="EMBL" id="JBHLWN010000026">
    <property type="protein sequence ID" value="MFC0212122.1"/>
    <property type="molecule type" value="Genomic_DNA"/>
</dbReference>
<dbReference type="PANTHER" id="PTHR38471:SF2">
    <property type="entry name" value="FOUR HELIX BUNDLE PROTEIN"/>
    <property type="match status" value="1"/>
</dbReference>
<evidence type="ECO:0000313" key="2">
    <source>
        <dbReference type="Proteomes" id="UP001589776"/>
    </source>
</evidence>
<evidence type="ECO:0000313" key="1">
    <source>
        <dbReference type="EMBL" id="MFC0212122.1"/>
    </source>
</evidence>
<proteinExistence type="predicted"/>
<dbReference type="NCBIfam" id="TIGR02436">
    <property type="entry name" value="four helix bundle protein"/>
    <property type="match status" value="1"/>
</dbReference>
<dbReference type="PANTHER" id="PTHR38471">
    <property type="entry name" value="FOUR HELIX BUNDLE PROTEIN"/>
    <property type="match status" value="1"/>
</dbReference>
<dbReference type="CDD" id="cd16377">
    <property type="entry name" value="23S_rRNA_IVP_like"/>
    <property type="match status" value="1"/>
</dbReference>
<dbReference type="InterPro" id="IPR012657">
    <property type="entry name" value="23S_rRNA-intervening_sequence"/>
</dbReference>
<protein>
    <submittedName>
        <fullName evidence="1">Four helix bundle protein</fullName>
    </submittedName>
</protein>